<sequence>MRRDCFLRPPERVAIIACTCMPVENRVTKQRSVLALPVLRKVHIVPVPQAVAYSSVGARSDVTTLARGRNLSEVSSKFSHGFVKDHIRPIAGPKLGLPDFVPYGN</sequence>
<accession>A0A183J3Y3</accession>
<gene>
    <name evidence="1" type="ORF">SBAD_LOCUS10581</name>
</gene>
<name>A0A183J3Y3_9BILA</name>
<protein>
    <submittedName>
        <fullName evidence="3">ATP synthase subunit beta, mitochondrial</fullName>
    </submittedName>
</protein>
<organism evidence="3">
    <name type="scientific">Soboliphyme baturini</name>
    <dbReference type="NCBI Taxonomy" id="241478"/>
    <lineage>
        <taxon>Eukaryota</taxon>
        <taxon>Metazoa</taxon>
        <taxon>Ecdysozoa</taxon>
        <taxon>Nematoda</taxon>
        <taxon>Enoplea</taxon>
        <taxon>Dorylaimia</taxon>
        <taxon>Dioctophymatida</taxon>
        <taxon>Dioctophymatoidea</taxon>
        <taxon>Soboliphymatidae</taxon>
        <taxon>Soboliphyme</taxon>
    </lineage>
</organism>
<reference evidence="3" key="1">
    <citation type="submission" date="2016-06" db="UniProtKB">
        <authorList>
            <consortium name="WormBaseParasite"/>
        </authorList>
    </citation>
    <scope>IDENTIFICATION</scope>
</reference>
<dbReference type="EMBL" id="UZAM01014284">
    <property type="protein sequence ID" value="VDP32969.1"/>
    <property type="molecule type" value="Genomic_DNA"/>
</dbReference>
<evidence type="ECO:0000313" key="3">
    <source>
        <dbReference type="WBParaSite" id="SBAD_0001095101-mRNA-1"/>
    </source>
</evidence>
<dbReference type="Proteomes" id="UP000270296">
    <property type="component" value="Unassembled WGS sequence"/>
</dbReference>
<evidence type="ECO:0000313" key="1">
    <source>
        <dbReference type="EMBL" id="VDP32969.1"/>
    </source>
</evidence>
<reference evidence="1 2" key="2">
    <citation type="submission" date="2018-11" db="EMBL/GenBank/DDBJ databases">
        <authorList>
            <consortium name="Pathogen Informatics"/>
        </authorList>
    </citation>
    <scope>NUCLEOTIDE SEQUENCE [LARGE SCALE GENOMIC DNA]</scope>
</reference>
<dbReference type="AlphaFoldDB" id="A0A183J3Y3"/>
<evidence type="ECO:0000313" key="2">
    <source>
        <dbReference type="Proteomes" id="UP000270296"/>
    </source>
</evidence>
<dbReference type="WBParaSite" id="SBAD_0001095101-mRNA-1">
    <property type="protein sequence ID" value="SBAD_0001095101-mRNA-1"/>
    <property type="gene ID" value="SBAD_0001095101"/>
</dbReference>
<proteinExistence type="predicted"/>
<keyword evidence="2" id="KW-1185">Reference proteome</keyword>